<sequence>MVYCNNDENEILFWKVFKNVVVRNLIFQVMSEQVIEYDDIKKNYIGNRVKFSNMISLGWMSKKKLWNILKDKLISNQYIRINKKELTKFFKYCNEDLESIKLLYALKRDEINLIINPINESIENENQLALKYFIYYIDEKTGEKLPINYKEFSGLFNIEFYIKNESIVDIIYLGLKERNQEKDIKFLKTQLLSTLLFFIEDKQRFRLISNIFEKYPELYPKKNESISKKIKVTPLENVLKLDSIHRDLQYKLFLGDCINFKNKFPNMLIANNYKNYSFDDFLFLYKCIYKFNNLLVSAEKVDIIVTEMIKSQHSISEKEKLKFLKLNLAIELSCDSFNYLYLCEYDDNFDSLENDSVASYVFSMFSIKGLNYLIEISYKSHGTSIFFPNDQVVINNPNLFIQFTKVYFENYNHYSMGYNGWMYAISSIINNCPLEVLKEIIETVADFPLKVISKLLYSFQVDCPSKMLKIIGLLKSANENNYDENCGGHSHDVEYNEYSSFFSMKLFKFSNYLIGLNNYFKINSISQFNDLKVFNDLLFPFNLSQNCEVDEDNKLKSQFYDSLSVHINSVDLLKQAIINYPLAPKELFSKYLVKLLNNFDIETVKEIMKIIKVAKIDGNNKTFSFNQDIPLETRYKRIEEILNYLNEINISNMFTGNGISSFFIGLFNSFSNYNELIESCQSIKKFSFSLHQNQSSIITCEILFNQSIQFNDRLKIIKYILNEISTFTLLDYFPKDSNQEFVIFDYKTDRIVQYEINPCDIIEIIELLLKKVDKKGIIECTVKEMVQILYNLFVQSKDVSLQHIESVMELCETNSIELDVGFFHSFYFFNSKSFKLSNLILDDPNTFTRDTMFSKKNLYGKHFYFYNKHYTFDFIKNSSFEFLVNELMEMYHQPKEDSMGVTYLLKIGEPKLAISLLKNIGSSFSNSNPADQSGVIIKYLFKVSCYRIPFQEVIFKLVNLNLEEFSINILLKQSILLERVDITDFIISNYGKDINNLMFCYYNINPFVKNCKLICKYLFENHKDVLLNSLKIDKEFVETIKNQGLIEMHDLILKYKY</sequence>
<evidence type="ECO:0000313" key="2">
    <source>
        <dbReference type="Proteomes" id="UP001344447"/>
    </source>
</evidence>
<dbReference type="PANTHER" id="PTHR32142">
    <property type="entry name" value="B BOX-TYPE DOMAIN-CONTAINING PROTEIN-RELATED"/>
    <property type="match status" value="1"/>
</dbReference>
<protein>
    <submittedName>
        <fullName evidence="1">Uncharacterized protein</fullName>
    </submittedName>
</protein>
<evidence type="ECO:0000313" key="1">
    <source>
        <dbReference type="EMBL" id="KAK5579433.1"/>
    </source>
</evidence>
<reference evidence="1 2" key="1">
    <citation type="submission" date="2023-11" db="EMBL/GenBank/DDBJ databases">
        <title>Dfirmibasis_genome.</title>
        <authorList>
            <person name="Edelbroek B."/>
            <person name="Kjellin J."/>
            <person name="Jerlstrom-Hultqvist J."/>
            <person name="Soderbom F."/>
        </authorList>
    </citation>
    <scope>NUCLEOTIDE SEQUENCE [LARGE SCALE GENOMIC DNA]</scope>
    <source>
        <strain evidence="1 2">TNS-C-14</strain>
    </source>
</reference>
<accession>A0AAN7U1T1</accession>
<dbReference type="PANTHER" id="PTHR32142:SF61">
    <property type="match status" value="1"/>
</dbReference>
<organism evidence="1 2">
    <name type="scientific">Dictyostelium firmibasis</name>
    <dbReference type="NCBI Taxonomy" id="79012"/>
    <lineage>
        <taxon>Eukaryota</taxon>
        <taxon>Amoebozoa</taxon>
        <taxon>Evosea</taxon>
        <taxon>Eumycetozoa</taxon>
        <taxon>Dictyostelia</taxon>
        <taxon>Dictyosteliales</taxon>
        <taxon>Dictyosteliaceae</taxon>
        <taxon>Dictyostelium</taxon>
    </lineage>
</organism>
<comment type="caution">
    <text evidence="1">The sequence shown here is derived from an EMBL/GenBank/DDBJ whole genome shotgun (WGS) entry which is preliminary data.</text>
</comment>
<name>A0AAN7U1T1_9MYCE</name>
<gene>
    <name evidence="1" type="ORF">RB653_009116</name>
</gene>
<dbReference type="Proteomes" id="UP001344447">
    <property type="component" value="Unassembled WGS sequence"/>
</dbReference>
<proteinExistence type="predicted"/>
<keyword evidence="2" id="KW-1185">Reference proteome</keyword>
<dbReference type="AlphaFoldDB" id="A0AAN7U1T1"/>
<dbReference type="EMBL" id="JAVFKY010000003">
    <property type="protein sequence ID" value="KAK5579433.1"/>
    <property type="molecule type" value="Genomic_DNA"/>
</dbReference>